<dbReference type="PANTHER" id="PTHR10774:SF207">
    <property type="entry name" value="CALCIUM-DEPENDENT LIPID-BINDING PROTEIN"/>
    <property type="match status" value="1"/>
</dbReference>
<keyword evidence="6" id="KW-0677">Repeat</keyword>
<evidence type="ECO:0000256" key="6">
    <source>
        <dbReference type="ARBA" id="ARBA00022737"/>
    </source>
</evidence>
<feature type="region of interest" description="Disordered" evidence="12">
    <location>
        <begin position="493"/>
        <end position="563"/>
    </location>
</feature>
<feature type="region of interest" description="Disordered" evidence="12">
    <location>
        <begin position="646"/>
        <end position="693"/>
    </location>
</feature>
<keyword evidence="4 13" id="KW-0812">Transmembrane</keyword>
<dbReference type="GO" id="GO:0016020">
    <property type="term" value="C:membrane"/>
    <property type="evidence" value="ECO:0007669"/>
    <property type="project" value="UniProtKB-SubCell"/>
</dbReference>
<dbReference type="InterPro" id="IPR035892">
    <property type="entry name" value="C2_domain_sf"/>
</dbReference>
<accession>A0A388LTR3</accession>
<dbReference type="Proteomes" id="UP000265515">
    <property type="component" value="Unassembled WGS sequence"/>
</dbReference>
<feature type="transmembrane region" description="Helical" evidence="13">
    <location>
        <begin position="303"/>
        <end position="321"/>
    </location>
</feature>
<sequence length="693" mass="76548">MDHLNLEDILLEAWHNKRPNWAVLGLFLAGLAPLSWAAYSWISSVGYIIQALYGMATGFAMVALFHFYSLRRSKHRRRRAAFIAAMSNLSKKDLERLFPRGFHHALSFSDMGSEHWLNRNLRVVWPHLSQAASALVKNTLQGALNDYRIEFIKSVEVTTVSLGTVAPDLRGVRCGGHHPSIPGDDIVLEAELDWRRPRGELLELKVTPAVGPAIKIQVKKIQFHCMLKLVFKPLVDELPCIGAMLVSMSDEPTVNYKIELVGVPDVTSLPAFDKMIDDSIKSAIVDSLVWPARKIIPFMDRDFSYLALLPVGIVNIILIEARDIIQVDVISKSDPFVVMFIHKKQGLVKRSSSKKNTQKPYWNEGFDLEVEDPNFQAVNFVVMDSEVLGKADFLGAAVFPLTELKPFKQQDIWLELFADVKNPRKGRRGKLRVRMTYKPFKEQEPLSPLSDGDSVEVGSQTDGESLGGDLGSSGVSEELRASACRNNGVAEIESAVDSSRRRQGLLVPEGSPSLPPLMPQAKGGQPQQPLGSQNGVNLVRHHSATLPGQPTTHIEGGGGRAGDGKPHVIRRRMPSLPATPVGKDRFDLQPSWSGELEKARHRRSMASESLGAEVSFLGTTSPGKQQLERREEGWFSSREQDAYALGGSVLTSPVGSFRPPTNRRIPVPENGDGGTGHKPSPRSAYWSPSRLLS</sequence>
<keyword evidence="9" id="KW-0445">Lipid transport</keyword>
<keyword evidence="8 13" id="KW-1133">Transmembrane helix</keyword>
<evidence type="ECO:0000256" key="5">
    <source>
        <dbReference type="ARBA" id="ARBA00022723"/>
    </source>
</evidence>
<dbReference type="Pfam" id="PF17047">
    <property type="entry name" value="SMP_LBD"/>
    <property type="match status" value="1"/>
</dbReference>
<evidence type="ECO:0000256" key="11">
    <source>
        <dbReference type="ARBA" id="ARBA00023136"/>
    </source>
</evidence>
<protein>
    <recommendedName>
        <fullName evidence="18">C2 domain-containing protein</fullName>
    </recommendedName>
</protein>
<dbReference type="CDD" id="cd21677">
    <property type="entry name" value="SMP_SYT"/>
    <property type="match status" value="1"/>
</dbReference>
<evidence type="ECO:0008006" key="18">
    <source>
        <dbReference type="Google" id="ProtNLM"/>
    </source>
</evidence>
<evidence type="ECO:0000259" key="14">
    <source>
        <dbReference type="PROSITE" id="PS50004"/>
    </source>
</evidence>
<dbReference type="InterPro" id="IPR045050">
    <property type="entry name" value="Synaptotagmin_plant"/>
</dbReference>
<organism evidence="16 17">
    <name type="scientific">Chara braunii</name>
    <name type="common">Braun's stonewort</name>
    <dbReference type="NCBI Taxonomy" id="69332"/>
    <lineage>
        <taxon>Eukaryota</taxon>
        <taxon>Viridiplantae</taxon>
        <taxon>Streptophyta</taxon>
        <taxon>Charophyceae</taxon>
        <taxon>Charales</taxon>
        <taxon>Characeae</taxon>
        <taxon>Chara</taxon>
    </lineage>
</organism>
<dbReference type="InterPro" id="IPR031468">
    <property type="entry name" value="SMP_LBD"/>
</dbReference>
<dbReference type="InterPro" id="IPR000008">
    <property type="entry name" value="C2_dom"/>
</dbReference>
<dbReference type="PROSITE" id="PS50004">
    <property type="entry name" value="C2"/>
    <property type="match status" value="1"/>
</dbReference>
<evidence type="ECO:0000256" key="7">
    <source>
        <dbReference type="ARBA" id="ARBA00022837"/>
    </source>
</evidence>
<keyword evidence="3" id="KW-0813">Transport</keyword>
<evidence type="ECO:0000256" key="10">
    <source>
        <dbReference type="ARBA" id="ARBA00023121"/>
    </source>
</evidence>
<dbReference type="SMART" id="SM00239">
    <property type="entry name" value="C2"/>
    <property type="match status" value="1"/>
</dbReference>
<dbReference type="OMA" id="WESPRHA"/>
<name>A0A388LTR3_CHABU</name>
<dbReference type="Gramene" id="GBG85649">
    <property type="protein sequence ID" value="GBG85649"/>
    <property type="gene ID" value="CBR_g40378"/>
</dbReference>
<dbReference type="PANTHER" id="PTHR10774">
    <property type="entry name" value="EXTENDED SYNAPTOTAGMIN-RELATED"/>
    <property type="match status" value="1"/>
</dbReference>
<feature type="domain" description="SMP-LTD" evidence="15">
    <location>
        <begin position="110"/>
        <end position="299"/>
    </location>
</feature>
<dbReference type="GO" id="GO:0046872">
    <property type="term" value="F:metal ion binding"/>
    <property type="evidence" value="ECO:0007669"/>
    <property type="project" value="UniProtKB-KW"/>
</dbReference>
<dbReference type="Gene3D" id="2.60.40.150">
    <property type="entry name" value="C2 domain"/>
    <property type="match status" value="1"/>
</dbReference>
<reference evidence="16 17" key="1">
    <citation type="journal article" date="2018" name="Cell">
        <title>The Chara Genome: Secondary Complexity and Implications for Plant Terrestrialization.</title>
        <authorList>
            <person name="Nishiyama T."/>
            <person name="Sakayama H."/>
            <person name="Vries J.D."/>
            <person name="Buschmann H."/>
            <person name="Saint-Marcoux D."/>
            <person name="Ullrich K.K."/>
            <person name="Haas F.B."/>
            <person name="Vanderstraeten L."/>
            <person name="Becker D."/>
            <person name="Lang D."/>
            <person name="Vosolsobe S."/>
            <person name="Rombauts S."/>
            <person name="Wilhelmsson P.K.I."/>
            <person name="Janitza P."/>
            <person name="Kern R."/>
            <person name="Heyl A."/>
            <person name="Rumpler F."/>
            <person name="Villalobos L.I.A.C."/>
            <person name="Clay J.M."/>
            <person name="Skokan R."/>
            <person name="Toyoda A."/>
            <person name="Suzuki Y."/>
            <person name="Kagoshima H."/>
            <person name="Schijlen E."/>
            <person name="Tajeshwar N."/>
            <person name="Catarino B."/>
            <person name="Hetherington A.J."/>
            <person name="Saltykova A."/>
            <person name="Bonnot C."/>
            <person name="Breuninger H."/>
            <person name="Symeonidi A."/>
            <person name="Radhakrishnan G.V."/>
            <person name="Van Nieuwerburgh F."/>
            <person name="Deforce D."/>
            <person name="Chang C."/>
            <person name="Karol K.G."/>
            <person name="Hedrich R."/>
            <person name="Ulvskov P."/>
            <person name="Glockner G."/>
            <person name="Delwiche C.F."/>
            <person name="Petrasek J."/>
            <person name="Van de Peer Y."/>
            <person name="Friml J."/>
            <person name="Beilby M."/>
            <person name="Dolan L."/>
            <person name="Kohara Y."/>
            <person name="Sugano S."/>
            <person name="Fujiyama A."/>
            <person name="Delaux P.-M."/>
            <person name="Quint M."/>
            <person name="TheiBen G."/>
            <person name="Hagemann M."/>
            <person name="Harholt J."/>
            <person name="Dunand C."/>
            <person name="Zachgo S."/>
            <person name="Langdale J."/>
            <person name="Maumus F."/>
            <person name="Straeten D.V.D."/>
            <person name="Gould S.B."/>
            <person name="Rensing S.A."/>
        </authorList>
    </citation>
    <scope>NUCLEOTIDE SEQUENCE [LARGE SCALE GENOMIC DNA]</scope>
    <source>
        <strain evidence="16 17">S276</strain>
    </source>
</reference>
<feature type="domain" description="C2" evidence="14">
    <location>
        <begin position="291"/>
        <end position="414"/>
    </location>
</feature>
<gene>
    <name evidence="16" type="ORF">CBR_g40378</name>
</gene>
<evidence type="ECO:0000256" key="4">
    <source>
        <dbReference type="ARBA" id="ARBA00022692"/>
    </source>
</evidence>
<evidence type="ECO:0000313" key="16">
    <source>
        <dbReference type="EMBL" id="GBG85649.1"/>
    </source>
</evidence>
<evidence type="ECO:0000256" key="9">
    <source>
        <dbReference type="ARBA" id="ARBA00023055"/>
    </source>
</evidence>
<dbReference type="SUPFAM" id="SSF49562">
    <property type="entry name" value="C2 domain (Calcium/lipid-binding domain, CaLB)"/>
    <property type="match status" value="1"/>
</dbReference>
<evidence type="ECO:0000256" key="12">
    <source>
        <dbReference type="SAM" id="MobiDB-lite"/>
    </source>
</evidence>
<comment type="subcellular location">
    <subcellularLocation>
        <location evidence="1">Membrane</location>
        <topology evidence="1">Single-pass membrane protein</topology>
    </subcellularLocation>
</comment>
<dbReference type="OrthoDB" id="67700at2759"/>
<evidence type="ECO:0000256" key="1">
    <source>
        <dbReference type="ARBA" id="ARBA00004167"/>
    </source>
</evidence>
<dbReference type="Pfam" id="PF00168">
    <property type="entry name" value="C2"/>
    <property type="match status" value="1"/>
</dbReference>
<evidence type="ECO:0000256" key="2">
    <source>
        <dbReference type="ARBA" id="ARBA00006996"/>
    </source>
</evidence>
<dbReference type="GO" id="GO:0006869">
    <property type="term" value="P:lipid transport"/>
    <property type="evidence" value="ECO:0007669"/>
    <property type="project" value="UniProtKB-KW"/>
</dbReference>
<dbReference type="STRING" id="69332.A0A388LTR3"/>
<dbReference type="AlphaFoldDB" id="A0A388LTR3"/>
<comment type="caution">
    <text evidence="16">The sequence shown here is derived from an EMBL/GenBank/DDBJ whole genome shotgun (WGS) entry which is preliminary data.</text>
</comment>
<keyword evidence="17" id="KW-1185">Reference proteome</keyword>
<dbReference type="GO" id="GO:0005783">
    <property type="term" value="C:endoplasmic reticulum"/>
    <property type="evidence" value="ECO:0007669"/>
    <property type="project" value="TreeGrafter"/>
</dbReference>
<evidence type="ECO:0000256" key="3">
    <source>
        <dbReference type="ARBA" id="ARBA00022448"/>
    </source>
</evidence>
<keyword evidence="7" id="KW-0106">Calcium</keyword>
<keyword evidence="5" id="KW-0479">Metal-binding</keyword>
<dbReference type="EMBL" id="BFEA01000528">
    <property type="protein sequence ID" value="GBG85649.1"/>
    <property type="molecule type" value="Genomic_DNA"/>
</dbReference>
<feature type="compositionally biased region" description="Polar residues" evidence="12">
    <location>
        <begin position="525"/>
        <end position="536"/>
    </location>
</feature>
<keyword evidence="10" id="KW-0446">Lipid-binding</keyword>
<dbReference type="CDD" id="cd00030">
    <property type="entry name" value="C2"/>
    <property type="match status" value="1"/>
</dbReference>
<dbReference type="GO" id="GO:0008289">
    <property type="term" value="F:lipid binding"/>
    <property type="evidence" value="ECO:0007669"/>
    <property type="project" value="UniProtKB-KW"/>
</dbReference>
<evidence type="ECO:0000256" key="8">
    <source>
        <dbReference type="ARBA" id="ARBA00022989"/>
    </source>
</evidence>
<evidence type="ECO:0000259" key="15">
    <source>
        <dbReference type="PROSITE" id="PS51847"/>
    </source>
</evidence>
<evidence type="ECO:0000313" key="17">
    <source>
        <dbReference type="Proteomes" id="UP000265515"/>
    </source>
</evidence>
<proteinExistence type="inferred from homology"/>
<feature type="transmembrane region" description="Helical" evidence="13">
    <location>
        <begin position="21"/>
        <end position="42"/>
    </location>
</feature>
<feature type="transmembrane region" description="Helical" evidence="13">
    <location>
        <begin position="48"/>
        <end position="70"/>
    </location>
</feature>
<feature type="region of interest" description="Disordered" evidence="12">
    <location>
        <begin position="442"/>
        <end position="479"/>
    </location>
</feature>
<dbReference type="InterPro" id="IPR039010">
    <property type="entry name" value="Synaptotagmin_SMP"/>
</dbReference>
<comment type="similarity">
    <text evidence="2">Belongs to the synaptotagmin family.</text>
</comment>
<keyword evidence="11 13" id="KW-0472">Membrane</keyword>
<dbReference type="PROSITE" id="PS51847">
    <property type="entry name" value="SMP"/>
    <property type="match status" value="1"/>
</dbReference>
<evidence type="ECO:0000256" key="13">
    <source>
        <dbReference type="SAM" id="Phobius"/>
    </source>
</evidence>